<evidence type="ECO:0000256" key="4">
    <source>
        <dbReference type="ARBA" id="ARBA00022816"/>
    </source>
</evidence>
<evidence type="ECO:0000256" key="6">
    <source>
        <dbReference type="ARBA" id="ARBA00023010"/>
    </source>
</evidence>
<evidence type="ECO:0000256" key="2">
    <source>
        <dbReference type="ARBA" id="ARBA00005573"/>
    </source>
</evidence>
<keyword evidence="8" id="KW-0539">Nucleus</keyword>
<dbReference type="Proteomes" id="UP000007797">
    <property type="component" value="Unassembled WGS sequence"/>
</dbReference>
<keyword evidence="10" id="KW-1185">Reference proteome</keyword>
<keyword evidence="3" id="KW-0813">Transport</keyword>
<dbReference type="GO" id="GO:0017056">
    <property type="term" value="F:structural constituent of nuclear pore"/>
    <property type="evidence" value="ECO:0007669"/>
    <property type="project" value="TreeGrafter"/>
</dbReference>
<dbReference type="OrthoDB" id="17644at2759"/>
<accession>F4Q8Y0</accession>
<evidence type="ECO:0000256" key="3">
    <source>
        <dbReference type="ARBA" id="ARBA00022448"/>
    </source>
</evidence>
<dbReference type="RefSeq" id="XP_004351869.1">
    <property type="nucleotide sequence ID" value="XM_004351817.1"/>
</dbReference>
<name>F4Q8Y0_CACFS</name>
<dbReference type="EMBL" id="GL883026">
    <property type="protein sequence ID" value="EGG15149.1"/>
    <property type="molecule type" value="Genomic_DNA"/>
</dbReference>
<dbReference type="GO" id="GO:0045893">
    <property type="term" value="P:positive regulation of DNA-templated transcription"/>
    <property type="evidence" value="ECO:0007669"/>
    <property type="project" value="TreeGrafter"/>
</dbReference>
<gene>
    <name evidence="9" type="primary">nup85</name>
    <name evidence="9" type="ORF">DFA_09973</name>
</gene>
<dbReference type="GO" id="GO:0006606">
    <property type="term" value="P:protein import into nucleus"/>
    <property type="evidence" value="ECO:0007669"/>
    <property type="project" value="TreeGrafter"/>
</dbReference>
<reference evidence="10" key="1">
    <citation type="journal article" date="2011" name="Genome Res.">
        <title>Phylogeny-wide analysis of social amoeba genomes highlights ancient origins for complex intercellular communication.</title>
        <authorList>
            <person name="Heidel A.J."/>
            <person name="Lawal H.M."/>
            <person name="Felder M."/>
            <person name="Schilde C."/>
            <person name="Helps N.R."/>
            <person name="Tunggal B."/>
            <person name="Rivero F."/>
            <person name="John U."/>
            <person name="Schleicher M."/>
            <person name="Eichinger L."/>
            <person name="Platzer M."/>
            <person name="Noegel A.A."/>
            <person name="Schaap P."/>
            <person name="Gloeckner G."/>
        </authorList>
    </citation>
    <scope>NUCLEOTIDE SEQUENCE [LARGE SCALE GENOMIC DNA]</scope>
    <source>
        <strain evidence="10">SH3</strain>
    </source>
</reference>
<dbReference type="GeneID" id="14867256"/>
<sequence>MNQESDSGNTSFLDINWSLHSNDDLLLFPPTTTPNTQDKVDDINIINNSNNSNNETLSQIRKLYNEMYSHFINIQGLVIQGGEEFISEERVREIVSISNRYQSVILSTRDQIQKALATGHYLDYDDADTHHNPYDNDLKTKERSRISQIMEDAYQKNFSLIIFCGHVDSIYPSLCFDLSKQIGIQCKLITRNSNIFKHQSQNQSQIDKFNNDQNKMKNNLIILNRKEYSKRIEYIENNINDLENPIFIDCDLIFSKYKQEIENLNIISMILKITHLFYFSPTISPHQLLDCLKQQQDQGVIEQFEELLQDIGSVEQDQVLSFVSQMLCHGLIDESIHLLNLLSRLPKSSSSIHLKSTMSNNANLRRSPIGVMIDLLQRIPIRRKTNFTNEYIQLWQQWHQEVGQIASSGLMESSGGNGLKEMIDLLNGDEKILSKYNNNSGQTAYLQSVVTHLLYVEHVSSPQQIRQLFLHYYTKFKSASLIDRIIKSLAAPDQLQVALEEMAKHLPSWLVVHVTDLLVHHPYVLKRQPHQPSPLLSTRDQLLTSYGFGIGSRSISPRHCLWLH</sequence>
<keyword evidence="7" id="KW-0906">Nuclear pore complex</keyword>
<dbReference type="PANTHER" id="PTHR13373">
    <property type="entry name" value="FROUNT PROTEIN-RELATED"/>
    <property type="match status" value="1"/>
</dbReference>
<dbReference type="AlphaFoldDB" id="F4Q8Y0"/>
<organism evidence="9 10">
    <name type="scientific">Cavenderia fasciculata</name>
    <name type="common">Slime mold</name>
    <name type="synonym">Dictyostelium fasciculatum</name>
    <dbReference type="NCBI Taxonomy" id="261658"/>
    <lineage>
        <taxon>Eukaryota</taxon>
        <taxon>Amoebozoa</taxon>
        <taxon>Evosea</taxon>
        <taxon>Eumycetozoa</taxon>
        <taxon>Dictyostelia</taxon>
        <taxon>Acytosteliales</taxon>
        <taxon>Cavenderiaceae</taxon>
        <taxon>Cavenderia</taxon>
    </lineage>
</organism>
<dbReference type="GO" id="GO:0006406">
    <property type="term" value="P:mRNA export from nucleus"/>
    <property type="evidence" value="ECO:0007669"/>
    <property type="project" value="TreeGrafter"/>
</dbReference>
<dbReference type="KEGG" id="dfa:DFA_09973"/>
<comment type="similarity">
    <text evidence="2">Belongs to the nucleoporin Nup85 family.</text>
</comment>
<dbReference type="GO" id="GO:0031080">
    <property type="term" value="C:nuclear pore outer ring"/>
    <property type="evidence" value="ECO:0007669"/>
    <property type="project" value="TreeGrafter"/>
</dbReference>
<dbReference type="InterPro" id="IPR011502">
    <property type="entry name" value="Nucleoporin_Nup85"/>
</dbReference>
<evidence type="ECO:0000256" key="1">
    <source>
        <dbReference type="ARBA" id="ARBA00004567"/>
    </source>
</evidence>
<evidence type="ECO:0000313" key="9">
    <source>
        <dbReference type="EMBL" id="EGG15149.1"/>
    </source>
</evidence>
<keyword evidence="5" id="KW-0653">Protein transport</keyword>
<evidence type="ECO:0000313" key="10">
    <source>
        <dbReference type="Proteomes" id="UP000007797"/>
    </source>
</evidence>
<evidence type="ECO:0000256" key="7">
    <source>
        <dbReference type="ARBA" id="ARBA00023132"/>
    </source>
</evidence>
<dbReference type="PANTHER" id="PTHR13373:SF21">
    <property type="entry name" value="NUCLEAR PORE COMPLEX PROTEIN NUP85"/>
    <property type="match status" value="1"/>
</dbReference>
<evidence type="ECO:0000256" key="8">
    <source>
        <dbReference type="ARBA" id="ARBA00023242"/>
    </source>
</evidence>
<proteinExistence type="inferred from homology"/>
<comment type="subcellular location">
    <subcellularLocation>
        <location evidence="1">Nucleus</location>
        <location evidence="1">Nuclear pore complex</location>
    </subcellularLocation>
</comment>
<keyword evidence="4" id="KW-0509">mRNA transport</keyword>
<protein>
    <submittedName>
        <fullName evidence="9">Nucleoporin 85</fullName>
    </submittedName>
</protein>
<keyword evidence="6" id="KW-0811">Translocation</keyword>
<evidence type="ECO:0000256" key="5">
    <source>
        <dbReference type="ARBA" id="ARBA00022927"/>
    </source>
</evidence>